<dbReference type="InterPro" id="IPR001851">
    <property type="entry name" value="ABC_transp_permease"/>
</dbReference>
<keyword evidence="4 6" id="KW-1133">Transmembrane helix</keyword>
<keyword evidence="2" id="KW-1003">Cell membrane</keyword>
<dbReference type="Pfam" id="PF02653">
    <property type="entry name" value="BPD_transp_2"/>
    <property type="match status" value="1"/>
</dbReference>
<feature type="transmembrane region" description="Helical" evidence="6">
    <location>
        <begin position="235"/>
        <end position="254"/>
    </location>
</feature>
<keyword evidence="3 6" id="KW-0812">Transmembrane</keyword>
<dbReference type="PANTHER" id="PTHR32196:SF72">
    <property type="entry name" value="RIBOSE IMPORT PERMEASE PROTEIN RBSC"/>
    <property type="match status" value="1"/>
</dbReference>
<name>A0A511AM30_9MICO</name>
<dbReference type="CDD" id="cd06579">
    <property type="entry name" value="TM_PBP1_transp_AraH_like"/>
    <property type="match status" value="1"/>
</dbReference>
<feature type="transmembrane region" description="Helical" evidence="6">
    <location>
        <begin position="291"/>
        <end position="311"/>
    </location>
</feature>
<evidence type="ECO:0000313" key="8">
    <source>
        <dbReference type="Proteomes" id="UP000321225"/>
    </source>
</evidence>
<feature type="transmembrane region" description="Helical" evidence="6">
    <location>
        <begin position="90"/>
        <end position="109"/>
    </location>
</feature>
<feature type="transmembrane region" description="Helical" evidence="6">
    <location>
        <begin position="63"/>
        <end position="83"/>
    </location>
</feature>
<organism evidence="7 8">
    <name type="scientific">Microbacterium aerolatum</name>
    <dbReference type="NCBI Taxonomy" id="153731"/>
    <lineage>
        <taxon>Bacteria</taxon>
        <taxon>Bacillati</taxon>
        <taxon>Actinomycetota</taxon>
        <taxon>Actinomycetes</taxon>
        <taxon>Micrococcales</taxon>
        <taxon>Microbacteriaceae</taxon>
        <taxon>Microbacterium</taxon>
    </lineage>
</organism>
<feature type="transmembrane region" description="Helical" evidence="6">
    <location>
        <begin position="143"/>
        <end position="163"/>
    </location>
</feature>
<protein>
    <submittedName>
        <fullName evidence="7">Sugar ABC transporter permease</fullName>
    </submittedName>
</protein>
<evidence type="ECO:0000256" key="5">
    <source>
        <dbReference type="ARBA" id="ARBA00023136"/>
    </source>
</evidence>
<feature type="transmembrane region" description="Helical" evidence="6">
    <location>
        <begin position="115"/>
        <end position="136"/>
    </location>
</feature>
<dbReference type="GO" id="GO:0022857">
    <property type="term" value="F:transmembrane transporter activity"/>
    <property type="evidence" value="ECO:0007669"/>
    <property type="project" value="InterPro"/>
</dbReference>
<dbReference type="Proteomes" id="UP000321225">
    <property type="component" value="Unassembled WGS sequence"/>
</dbReference>
<reference evidence="7 8" key="1">
    <citation type="submission" date="2019-07" db="EMBL/GenBank/DDBJ databases">
        <title>Whole genome shotgun sequence of Microbacterium aerolatum NBRC 103071.</title>
        <authorList>
            <person name="Hosoyama A."/>
            <person name="Uohara A."/>
            <person name="Ohji S."/>
            <person name="Ichikawa N."/>
        </authorList>
    </citation>
    <scope>NUCLEOTIDE SEQUENCE [LARGE SCALE GENOMIC DNA]</scope>
    <source>
        <strain evidence="7 8">NBRC 103071</strain>
    </source>
</reference>
<dbReference type="GO" id="GO:0005886">
    <property type="term" value="C:plasma membrane"/>
    <property type="evidence" value="ECO:0007669"/>
    <property type="project" value="UniProtKB-SubCell"/>
</dbReference>
<accession>A0A511AM30</accession>
<dbReference type="PANTHER" id="PTHR32196">
    <property type="entry name" value="ABC TRANSPORTER PERMEASE PROTEIN YPHD-RELATED-RELATED"/>
    <property type="match status" value="1"/>
</dbReference>
<dbReference type="EMBL" id="BJUW01000024">
    <property type="protein sequence ID" value="GEK87931.1"/>
    <property type="molecule type" value="Genomic_DNA"/>
</dbReference>
<feature type="transmembrane region" description="Helical" evidence="6">
    <location>
        <begin position="183"/>
        <end position="204"/>
    </location>
</feature>
<evidence type="ECO:0000256" key="3">
    <source>
        <dbReference type="ARBA" id="ARBA00022692"/>
    </source>
</evidence>
<keyword evidence="8" id="KW-1185">Reference proteome</keyword>
<evidence type="ECO:0000256" key="4">
    <source>
        <dbReference type="ARBA" id="ARBA00022989"/>
    </source>
</evidence>
<evidence type="ECO:0000256" key="2">
    <source>
        <dbReference type="ARBA" id="ARBA00022475"/>
    </source>
</evidence>
<dbReference type="OrthoDB" id="9808136at2"/>
<gene>
    <name evidence="7" type="primary">rbsC</name>
    <name evidence="7" type="ORF">MAE01_31070</name>
</gene>
<dbReference type="AlphaFoldDB" id="A0A511AM30"/>
<dbReference type="RefSeq" id="WP_147041006.1">
    <property type="nucleotide sequence ID" value="NZ_BJUW01000024.1"/>
</dbReference>
<proteinExistence type="predicted"/>
<sequence length="358" mass="36855">MSVQTTPTASTGQTPTETVSPLRRLLSGSVGRNLGLVLALLAIVLVGALTSSNFLNFDNALVILRQASIIGVISVGMTFVIIAGGIDLSVGAVLALASVVGSLAAIQDIASSSHWIVTVIVALAVGTGAGLINGVVIAYGKVAAFMATLAMMVGARGLAEILANNRTLVLNDRDFVRAMNVDLLGIDILIWIFALVAVAGWFLLNRTTFGRRTVAIGGNPEAARLAGIKVKRHTMWLYALVGLTAGIAAVMILGRTTAGTSTHGNLYELDAIAAVVVGGTLLVGGRGTITGTVFGVLIFATLSNVFVQNNLTSSAQAVAKGVIIVVAVLLQQRFAVGRVKQNRLRPAGQTPPSEVPSA</sequence>
<evidence type="ECO:0000256" key="1">
    <source>
        <dbReference type="ARBA" id="ARBA00004651"/>
    </source>
</evidence>
<feature type="transmembrane region" description="Helical" evidence="6">
    <location>
        <begin position="33"/>
        <end position="51"/>
    </location>
</feature>
<evidence type="ECO:0000256" key="6">
    <source>
        <dbReference type="SAM" id="Phobius"/>
    </source>
</evidence>
<comment type="caution">
    <text evidence="7">The sequence shown here is derived from an EMBL/GenBank/DDBJ whole genome shotgun (WGS) entry which is preliminary data.</text>
</comment>
<keyword evidence="5 6" id="KW-0472">Membrane</keyword>
<comment type="subcellular location">
    <subcellularLocation>
        <location evidence="1">Cell membrane</location>
        <topology evidence="1">Multi-pass membrane protein</topology>
    </subcellularLocation>
</comment>
<evidence type="ECO:0000313" key="7">
    <source>
        <dbReference type="EMBL" id="GEK87931.1"/>
    </source>
</evidence>